<organism evidence="2 3">
    <name type="scientific">Corallococcus carmarthensis</name>
    <dbReference type="NCBI Taxonomy" id="2316728"/>
    <lineage>
        <taxon>Bacteria</taxon>
        <taxon>Pseudomonadati</taxon>
        <taxon>Myxococcota</taxon>
        <taxon>Myxococcia</taxon>
        <taxon>Myxococcales</taxon>
        <taxon>Cystobacterineae</taxon>
        <taxon>Myxococcaceae</taxon>
        <taxon>Corallococcus</taxon>
    </lineage>
</organism>
<dbReference type="AlphaFoldDB" id="A0A3A8K470"/>
<dbReference type="GO" id="GO:0051607">
    <property type="term" value="P:defense response to virus"/>
    <property type="evidence" value="ECO:0007669"/>
    <property type="project" value="UniProtKB-KW"/>
</dbReference>
<keyword evidence="2" id="KW-0808">Transferase</keyword>
<dbReference type="EMBL" id="RAWE01000059">
    <property type="protein sequence ID" value="RKH02097.1"/>
    <property type="molecule type" value="Genomic_DNA"/>
</dbReference>
<protein>
    <submittedName>
        <fullName evidence="2">Nucleotidyltransferase</fullName>
    </submittedName>
</protein>
<dbReference type="Gene3D" id="3.30.460.10">
    <property type="entry name" value="Beta Polymerase, domain 2"/>
    <property type="match status" value="1"/>
</dbReference>
<sequence length="296" mass="33410">MWSVRHAVEQFIQSLELTPGQREACNEKQTRLREALQGGLGAQTTFLSGSYGRNTAIRPLHDIDIFVVLREISLAPHGSGKPLEESQHELLLRVHGVLRKEWTNKEPPHIQRRSINIEFSGKGLDFDVVPAFKLSGRDAFLIPERGTNRWIQTNPRLHAERCREADRVAGHMLNPLIKTVKHWNREQQSSPLRSFHLEAMSYGAFRAPPANGGKLETLKTLFEHLTASVQRPCPDPAHLGEHVDANMSVTQRVAAQQVLNSAAVELGHVLREEPSDPAMAHRRLRRLFGNAYRDHG</sequence>
<proteinExistence type="predicted"/>
<dbReference type="OrthoDB" id="2082416at2"/>
<dbReference type="SUPFAM" id="SSF81301">
    <property type="entry name" value="Nucleotidyltransferase"/>
    <property type="match status" value="1"/>
</dbReference>
<dbReference type="InterPro" id="IPR006116">
    <property type="entry name" value="NT_2-5OAS_ClassI-CCAase"/>
</dbReference>
<reference evidence="3" key="1">
    <citation type="submission" date="2018-09" db="EMBL/GenBank/DDBJ databases">
        <authorList>
            <person name="Livingstone P.G."/>
            <person name="Whitworth D.E."/>
        </authorList>
    </citation>
    <scope>NUCLEOTIDE SEQUENCE [LARGE SCALE GENOMIC DNA]</scope>
    <source>
        <strain evidence="3">CA043D</strain>
    </source>
</reference>
<keyword evidence="3" id="KW-1185">Reference proteome</keyword>
<accession>A0A3A8K470</accession>
<evidence type="ECO:0000313" key="3">
    <source>
        <dbReference type="Proteomes" id="UP000268313"/>
    </source>
</evidence>
<dbReference type="CDD" id="cd05400">
    <property type="entry name" value="NT_2-5OAS_ClassI-CCAase"/>
    <property type="match status" value="1"/>
</dbReference>
<dbReference type="GO" id="GO:0016779">
    <property type="term" value="F:nucleotidyltransferase activity"/>
    <property type="evidence" value="ECO:0007669"/>
    <property type="project" value="InterPro"/>
</dbReference>
<keyword evidence="1" id="KW-0051">Antiviral defense</keyword>
<dbReference type="Pfam" id="PF18144">
    <property type="entry name" value="SMODS"/>
    <property type="match status" value="1"/>
</dbReference>
<comment type="caution">
    <text evidence="2">The sequence shown here is derived from an EMBL/GenBank/DDBJ whole genome shotgun (WGS) entry which is preliminary data.</text>
</comment>
<dbReference type="InterPro" id="IPR043519">
    <property type="entry name" value="NT_sf"/>
</dbReference>
<evidence type="ECO:0000256" key="1">
    <source>
        <dbReference type="ARBA" id="ARBA00023118"/>
    </source>
</evidence>
<name>A0A3A8K470_9BACT</name>
<evidence type="ECO:0000313" key="2">
    <source>
        <dbReference type="EMBL" id="RKH02097.1"/>
    </source>
</evidence>
<gene>
    <name evidence="2" type="ORF">D7X32_17955</name>
</gene>
<dbReference type="Proteomes" id="UP000268313">
    <property type="component" value="Unassembled WGS sequence"/>
</dbReference>